<proteinExistence type="predicted"/>
<dbReference type="RefSeq" id="WP_131555167.1">
    <property type="nucleotide sequence ID" value="NZ_JJMU01000012.1"/>
</dbReference>
<reference evidence="1 2" key="2">
    <citation type="journal article" date="2015" name="PLoS ONE">
        <title>Whole-Genome Optical Mapping and Finished Genome Sequence of Sphingobacterium deserti sp. nov., a New Species Isolated from the Western Desert of China.</title>
        <authorList>
            <person name="Teng C."/>
            <person name="Zhou Z."/>
            <person name="Molnar I."/>
            <person name="Li X."/>
            <person name="Tang R."/>
            <person name="Chen M."/>
            <person name="Wang L."/>
            <person name="Su S."/>
            <person name="Zhang W."/>
            <person name="Lin M."/>
        </authorList>
    </citation>
    <scope>NUCLEOTIDE SEQUENCE [LARGE SCALE GENOMIC DNA]</scope>
    <source>
        <strain evidence="2">ACCC05744</strain>
    </source>
</reference>
<comment type="caution">
    <text evidence="1">The sequence shown here is derived from an EMBL/GenBank/DDBJ whole genome shotgun (WGS) entry which is preliminary data.</text>
</comment>
<dbReference type="AlphaFoldDB" id="A0A0B8T2C9"/>
<dbReference type="OrthoDB" id="10016873at2"/>
<name>A0A0B8T2C9_9SPHI</name>
<evidence type="ECO:0000313" key="2">
    <source>
        <dbReference type="Proteomes" id="UP000031802"/>
    </source>
</evidence>
<sequence length="121" mass="13390">MLLLQVITLRLSAQQFSLPLLLGAGGVYIAEEGFFALQDNSEGITLIKSVPVWKASRHHYHRVCINTATATAIYTIQRPCHSRSPPDDVSKHEVYSLLRNPTDILLLPIAGSANGYIRSFD</sequence>
<dbReference type="EMBL" id="JJMU01000012">
    <property type="protein sequence ID" value="KGE15397.1"/>
    <property type="molecule type" value="Genomic_DNA"/>
</dbReference>
<keyword evidence="2" id="KW-1185">Reference proteome</keyword>
<protein>
    <submittedName>
        <fullName evidence="1">Uncharacterized protein</fullName>
    </submittedName>
</protein>
<reference evidence="2" key="1">
    <citation type="submission" date="2014-04" db="EMBL/GenBank/DDBJ databases">
        <title>Whole-Genome optical mapping and complete genome sequence of Sphingobacterium deserti sp. nov., a new spaces isolated from desert in the west of China.</title>
        <authorList>
            <person name="Teng C."/>
            <person name="Zhou Z."/>
            <person name="Li X."/>
            <person name="Chen M."/>
            <person name="Lin M."/>
            <person name="Wang L."/>
            <person name="Su S."/>
            <person name="Zhang C."/>
            <person name="Zhang W."/>
        </authorList>
    </citation>
    <scope>NUCLEOTIDE SEQUENCE [LARGE SCALE GENOMIC DNA]</scope>
    <source>
        <strain evidence="2">ACCC05744</strain>
    </source>
</reference>
<accession>A0A0B8T2C9</accession>
<dbReference type="STRING" id="1229276.DI53_0770"/>
<gene>
    <name evidence="1" type="ORF">DI53_0770</name>
</gene>
<evidence type="ECO:0000313" key="1">
    <source>
        <dbReference type="EMBL" id="KGE15397.1"/>
    </source>
</evidence>
<organism evidence="1 2">
    <name type="scientific">Sphingobacterium deserti</name>
    <dbReference type="NCBI Taxonomy" id="1229276"/>
    <lineage>
        <taxon>Bacteria</taxon>
        <taxon>Pseudomonadati</taxon>
        <taxon>Bacteroidota</taxon>
        <taxon>Sphingobacteriia</taxon>
        <taxon>Sphingobacteriales</taxon>
        <taxon>Sphingobacteriaceae</taxon>
        <taxon>Sphingobacterium</taxon>
    </lineage>
</organism>
<dbReference type="Proteomes" id="UP000031802">
    <property type="component" value="Unassembled WGS sequence"/>
</dbReference>